<dbReference type="InterPro" id="IPR037079">
    <property type="entry name" value="AF2212/PG0164-like_sf"/>
</dbReference>
<dbReference type="EMBL" id="AP017315">
    <property type="protein sequence ID" value="BAU32840.1"/>
    <property type="molecule type" value="Genomic_DNA"/>
</dbReference>
<reference evidence="1 2" key="2">
    <citation type="submission" date="2016-01" db="EMBL/GenBank/DDBJ databases">
        <title>Microcella alkaliphila JAM AC0309 whole genome shotgun sequence.</title>
        <authorList>
            <person name="Kurata A."/>
            <person name="Hirose Y."/>
            <person name="Kishimoto N."/>
            <person name="Kobayashi T."/>
        </authorList>
    </citation>
    <scope>NUCLEOTIDE SEQUENCE [LARGE SCALE GENOMIC DNA]</scope>
    <source>
        <strain evidence="1 2">JAM AC0309</strain>
    </source>
</reference>
<reference evidence="2" key="1">
    <citation type="submission" date="2015-12" db="EMBL/GenBank/DDBJ databases">
        <authorList>
            <person name="Shamseldin A."/>
            <person name="Moawad H."/>
            <person name="Abd El-Rahim W.M."/>
            <person name="Sadowsky M.J."/>
        </authorList>
    </citation>
    <scope>NUCLEOTIDE SEQUENCE [LARGE SCALE GENOMIC DNA]</scope>
    <source>
        <strain evidence="2">JAM AC0309</strain>
    </source>
</reference>
<dbReference type="InterPro" id="IPR015018">
    <property type="entry name" value="DUF1905"/>
</dbReference>
<dbReference type="Gene3D" id="2.40.30.100">
    <property type="entry name" value="AF2212/PG0164-like"/>
    <property type="match status" value="1"/>
</dbReference>
<proteinExistence type="predicted"/>
<evidence type="ECO:0000313" key="1">
    <source>
        <dbReference type="EMBL" id="BAU32840.1"/>
    </source>
</evidence>
<protein>
    <recommendedName>
        <fullName evidence="3">DUF1905 domain-containing protein</fullName>
    </recommendedName>
</protein>
<dbReference type="OrthoDB" id="9808666at2"/>
<gene>
    <name evidence="1" type="ORF">MalAC0309_1995</name>
</gene>
<dbReference type="Proteomes" id="UP000218965">
    <property type="component" value="Chromosome"/>
</dbReference>
<accession>A0A0U4WYZ0</accession>
<dbReference type="Pfam" id="PF08922">
    <property type="entry name" value="DUF1905"/>
    <property type="match status" value="1"/>
</dbReference>
<evidence type="ECO:0000313" key="2">
    <source>
        <dbReference type="Proteomes" id="UP000218965"/>
    </source>
</evidence>
<dbReference type="AlphaFoldDB" id="A0A0U4WYZ0"/>
<organism evidence="1 2">
    <name type="scientific">Microcella alkaliphila</name>
    <dbReference type="NCBI Taxonomy" id="279828"/>
    <lineage>
        <taxon>Bacteria</taxon>
        <taxon>Bacillati</taxon>
        <taxon>Actinomycetota</taxon>
        <taxon>Actinomycetes</taxon>
        <taxon>Micrococcales</taxon>
        <taxon>Microbacteriaceae</taxon>
        <taxon>Microcella</taxon>
    </lineage>
</organism>
<dbReference type="SUPFAM" id="SSF141694">
    <property type="entry name" value="AF2212/PG0164-like"/>
    <property type="match status" value="1"/>
</dbReference>
<dbReference type="RefSeq" id="WP_096422286.1">
    <property type="nucleotide sequence ID" value="NZ_AP017315.1"/>
</dbReference>
<evidence type="ECO:0008006" key="3">
    <source>
        <dbReference type="Google" id="ProtNLM"/>
    </source>
</evidence>
<dbReference type="KEGG" id="malk:MalAC0309_1995"/>
<sequence>MPAAYVFDAELWEWPARASWFFVSVPEPISDEIDARTHGLTPGFGSVRVTVRVGGSAWATSVFPDTTRGCFVLPIKKAVRDAEGIAPGDSVRIHLDLADARP</sequence>
<name>A0A0U4WYZ0_9MICO</name>